<feature type="compositionally biased region" description="Basic and acidic residues" evidence="1">
    <location>
        <begin position="129"/>
        <end position="148"/>
    </location>
</feature>
<feature type="region of interest" description="Disordered" evidence="1">
    <location>
        <begin position="119"/>
        <end position="179"/>
    </location>
</feature>
<gene>
    <name evidence="2" type="ORF">SKAU_G00190670</name>
</gene>
<name>A0A9Q1IX91_SYNKA</name>
<organism evidence="2 3">
    <name type="scientific">Synaphobranchus kaupii</name>
    <name type="common">Kaup's arrowtooth eel</name>
    <dbReference type="NCBI Taxonomy" id="118154"/>
    <lineage>
        <taxon>Eukaryota</taxon>
        <taxon>Metazoa</taxon>
        <taxon>Chordata</taxon>
        <taxon>Craniata</taxon>
        <taxon>Vertebrata</taxon>
        <taxon>Euteleostomi</taxon>
        <taxon>Actinopterygii</taxon>
        <taxon>Neopterygii</taxon>
        <taxon>Teleostei</taxon>
        <taxon>Anguilliformes</taxon>
        <taxon>Synaphobranchidae</taxon>
        <taxon>Synaphobranchus</taxon>
    </lineage>
</organism>
<protein>
    <submittedName>
        <fullName evidence="2">Uncharacterized protein</fullName>
    </submittedName>
</protein>
<proteinExistence type="predicted"/>
<keyword evidence="3" id="KW-1185">Reference proteome</keyword>
<reference evidence="2" key="1">
    <citation type="journal article" date="2023" name="Science">
        <title>Genome structures resolve the early diversification of teleost fishes.</title>
        <authorList>
            <person name="Parey E."/>
            <person name="Louis A."/>
            <person name="Montfort J."/>
            <person name="Bouchez O."/>
            <person name="Roques C."/>
            <person name="Iampietro C."/>
            <person name="Lluch J."/>
            <person name="Castinel A."/>
            <person name="Donnadieu C."/>
            <person name="Desvignes T."/>
            <person name="Floi Bucao C."/>
            <person name="Jouanno E."/>
            <person name="Wen M."/>
            <person name="Mejri S."/>
            <person name="Dirks R."/>
            <person name="Jansen H."/>
            <person name="Henkel C."/>
            <person name="Chen W.J."/>
            <person name="Zahm M."/>
            <person name="Cabau C."/>
            <person name="Klopp C."/>
            <person name="Thompson A.W."/>
            <person name="Robinson-Rechavi M."/>
            <person name="Braasch I."/>
            <person name="Lecointre G."/>
            <person name="Bobe J."/>
            <person name="Postlethwait J.H."/>
            <person name="Berthelot C."/>
            <person name="Roest Crollius H."/>
            <person name="Guiguen Y."/>
        </authorList>
    </citation>
    <scope>NUCLEOTIDE SEQUENCE</scope>
    <source>
        <strain evidence="2">WJC10195</strain>
    </source>
</reference>
<evidence type="ECO:0000313" key="2">
    <source>
        <dbReference type="EMBL" id="KAJ8356273.1"/>
    </source>
</evidence>
<dbReference type="Proteomes" id="UP001152622">
    <property type="component" value="Chromosome 6"/>
</dbReference>
<dbReference type="EMBL" id="JAINUF010000006">
    <property type="protein sequence ID" value="KAJ8356273.1"/>
    <property type="molecule type" value="Genomic_DNA"/>
</dbReference>
<accession>A0A9Q1IX91</accession>
<evidence type="ECO:0000256" key="1">
    <source>
        <dbReference type="SAM" id="MobiDB-lite"/>
    </source>
</evidence>
<evidence type="ECO:0000313" key="3">
    <source>
        <dbReference type="Proteomes" id="UP001152622"/>
    </source>
</evidence>
<comment type="caution">
    <text evidence="2">The sequence shown here is derived from an EMBL/GenBank/DDBJ whole genome shotgun (WGS) entry which is preliminary data.</text>
</comment>
<dbReference type="AlphaFoldDB" id="A0A9Q1IX91"/>
<sequence length="235" mass="25522">MKCVPGKQLGLLLKAVFIGRSDLRASAPTSLRAVTEERRFKASWRHGQTLLVRRLFSPHHRQTVTSTVLELPCCLCGSRARLFQNLRTVMDGFERATACPSVPATVSGETVQGNSAALGSCPPFRHLPSRPDESPREPVAFREERGVTERPAFYGRPAPSGPEPSRGATANHGAPSAQPRLAPQDSCRLLIPSSACVACLRSACPLSFFFPSSGLFFRSGEGMFAHLSLMEALFE</sequence>